<dbReference type="GO" id="GO:0051225">
    <property type="term" value="P:spindle assembly"/>
    <property type="evidence" value="ECO:0007669"/>
    <property type="project" value="TreeGrafter"/>
</dbReference>
<feature type="region of interest" description="Disordered" evidence="2">
    <location>
        <begin position="50"/>
        <end position="89"/>
    </location>
</feature>
<proteinExistence type="inferred from homology"/>
<dbReference type="AlphaFoldDB" id="A0A6A2XXC2"/>
<dbReference type="GO" id="GO:0005737">
    <property type="term" value="C:cytoplasm"/>
    <property type="evidence" value="ECO:0007669"/>
    <property type="project" value="TreeGrafter"/>
</dbReference>
<dbReference type="InterPro" id="IPR007573">
    <property type="entry name" value="QWRF"/>
</dbReference>
<accession>A0A6A2XXC2</accession>
<gene>
    <name evidence="3" type="ORF">F3Y22_tig00116944pilonHSYRG00290</name>
</gene>
<dbReference type="PANTHER" id="PTHR31807">
    <property type="entry name" value="AUGMIN FAMILY MEMBER"/>
    <property type="match status" value="1"/>
</dbReference>
<dbReference type="GO" id="GO:0005880">
    <property type="term" value="C:nuclear microtubule"/>
    <property type="evidence" value="ECO:0007669"/>
    <property type="project" value="TreeGrafter"/>
</dbReference>
<keyword evidence="4" id="KW-1185">Reference proteome</keyword>
<comment type="similarity">
    <text evidence="1">Belongs to the QWRF family.</text>
</comment>
<sequence>MTVSSLPKLSRSVDRRRPGGQLSQGNNINAVELPAANKMIITSRRSLSVSKAIPERRRASPVSDLGENLKPLDPVKTRKGKSGSNSLSRSLDYDCDSKVFQSRAMLDESSSRSVPFVGPSAKRLSLYFGGPAEMLKEDNKLKPNAVASDLTASDTDSVSSWSTNSGIQECGGSGLLKGRSVPRNIGVSARIGGSAKFIQSTRFSTDGAMSSLWTRPASPSKLWIPSASTPSRGLSSARVRNAAGDQMIDNSINTPLNPSFSIDIQIGKNGEDQIVDAHVSRLLYNRYLQWRFTNAKADATFMTQKLKIPVECSGENIGTAALGHANENQDAIAESKIETNFHPEGTNIKNLKNAVSSAGDVMQAIAEEMNSLVAKLSSETMKETVLLEQCNDFLSALAAIQAKVLHFL</sequence>
<protein>
    <submittedName>
        <fullName evidence="3">LOB domain-containing protein 38</fullName>
    </submittedName>
</protein>
<dbReference type="GO" id="GO:0008017">
    <property type="term" value="F:microtubule binding"/>
    <property type="evidence" value="ECO:0007669"/>
    <property type="project" value="TreeGrafter"/>
</dbReference>
<evidence type="ECO:0000256" key="2">
    <source>
        <dbReference type="SAM" id="MobiDB-lite"/>
    </source>
</evidence>
<dbReference type="Pfam" id="PF04484">
    <property type="entry name" value="QWRF"/>
    <property type="match status" value="1"/>
</dbReference>
<dbReference type="Proteomes" id="UP000436088">
    <property type="component" value="Unassembled WGS sequence"/>
</dbReference>
<comment type="caution">
    <text evidence="3">The sequence shown here is derived from an EMBL/GenBank/DDBJ whole genome shotgun (WGS) entry which is preliminary data.</text>
</comment>
<evidence type="ECO:0000256" key="1">
    <source>
        <dbReference type="ARBA" id="ARBA00010016"/>
    </source>
</evidence>
<organism evidence="3 4">
    <name type="scientific">Hibiscus syriacus</name>
    <name type="common">Rose of Sharon</name>
    <dbReference type="NCBI Taxonomy" id="106335"/>
    <lineage>
        <taxon>Eukaryota</taxon>
        <taxon>Viridiplantae</taxon>
        <taxon>Streptophyta</taxon>
        <taxon>Embryophyta</taxon>
        <taxon>Tracheophyta</taxon>
        <taxon>Spermatophyta</taxon>
        <taxon>Magnoliopsida</taxon>
        <taxon>eudicotyledons</taxon>
        <taxon>Gunneridae</taxon>
        <taxon>Pentapetalae</taxon>
        <taxon>rosids</taxon>
        <taxon>malvids</taxon>
        <taxon>Malvales</taxon>
        <taxon>Malvaceae</taxon>
        <taxon>Malvoideae</taxon>
        <taxon>Hibiscus</taxon>
    </lineage>
</organism>
<evidence type="ECO:0000313" key="4">
    <source>
        <dbReference type="Proteomes" id="UP000436088"/>
    </source>
</evidence>
<dbReference type="EMBL" id="VEPZ02001728">
    <property type="protein sequence ID" value="KAE8661007.1"/>
    <property type="molecule type" value="Genomic_DNA"/>
</dbReference>
<feature type="region of interest" description="Disordered" evidence="2">
    <location>
        <begin position="1"/>
        <end position="28"/>
    </location>
</feature>
<evidence type="ECO:0000313" key="3">
    <source>
        <dbReference type="EMBL" id="KAE8661007.1"/>
    </source>
</evidence>
<name>A0A6A2XXC2_HIBSY</name>
<dbReference type="PANTHER" id="PTHR31807:SF2">
    <property type="entry name" value="PROTEIN SNOWY COTYLEDON 3"/>
    <property type="match status" value="1"/>
</dbReference>
<reference evidence="3" key="1">
    <citation type="submission" date="2019-09" db="EMBL/GenBank/DDBJ databases">
        <title>Draft genome information of white flower Hibiscus syriacus.</title>
        <authorList>
            <person name="Kim Y.-M."/>
        </authorList>
    </citation>
    <scope>NUCLEOTIDE SEQUENCE [LARGE SCALE GENOMIC DNA]</scope>
    <source>
        <strain evidence="3">YM2019G1</strain>
    </source>
</reference>